<protein>
    <recommendedName>
        <fullName evidence="21">Lysosomal dipeptide transporter MFSD1</fullName>
    </recommendedName>
    <alternativeName>
        <fullName evidence="22">Major facilitator superfamily domain-containing protein 1</fullName>
    </alternativeName>
</protein>
<dbReference type="EMBL" id="JAAAJB010000852">
    <property type="protein sequence ID" value="KAG0250522.1"/>
    <property type="molecule type" value="Genomic_DNA"/>
</dbReference>
<evidence type="ECO:0000256" key="13">
    <source>
        <dbReference type="ARBA" id="ARBA00044893"/>
    </source>
</evidence>
<evidence type="ECO:0000256" key="25">
    <source>
        <dbReference type="SAM" id="MobiDB-lite"/>
    </source>
</evidence>
<evidence type="ECO:0000256" key="4">
    <source>
        <dbReference type="ARBA" id="ARBA00022692"/>
    </source>
</evidence>
<keyword evidence="4 26" id="KW-0812">Transmembrane</keyword>
<dbReference type="OrthoDB" id="424834at2759"/>
<evidence type="ECO:0000256" key="23">
    <source>
        <dbReference type="ARBA" id="ARBA00045709"/>
    </source>
</evidence>
<evidence type="ECO:0000256" key="22">
    <source>
        <dbReference type="ARBA" id="ARBA00045018"/>
    </source>
</evidence>
<evidence type="ECO:0000256" key="5">
    <source>
        <dbReference type="ARBA" id="ARBA00022989"/>
    </source>
</evidence>
<keyword evidence="6 26" id="KW-0472">Membrane</keyword>
<gene>
    <name evidence="27" type="ORF">DFQ27_009375</name>
</gene>
<keyword evidence="7" id="KW-0458">Lysosome</keyword>
<comment type="catalytic activity">
    <reaction evidence="13">
        <text>L-alpha-aminoacyl-L-lysine(out) = L-alpha-aminoacyl-L-lysine(in)</text>
        <dbReference type="Rhea" id="RHEA:79383"/>
        <dbReference type="ChEBI" id="CHEBI:229966"/>
    </reaction>
</comment>
<keyword evidence="5 26" id="KW-1133">Transmembrane helix</keyword>
<comment type="catalytic activity">
    <reaction evidence="18">
        <text>L-histidyl-L-alpha-amino acid(out) = L-histidyl-L-alpha-amino acid(in)</text>
        <dbReference type="Rhea" id="RHEA:79379"/>
        <dbReference type="ChEBI" id="CHEBI:229964"/>
    </reaction>
</comment>
<feature type="compositionally biased region" description="Polar residues" evidence="25">
    <location>
        <begin position="114"/>
        <end position="124"/>
    </location>
</feature>
<sequence>MTPSSARHGHRQSSSMNNLAATLGYSPVDLALDEDPRSSTELSDSVRITPIPRPATAPLSPWEPSRSLTKTRPSSAGRADHASEIDSDDDCSDADVRSSSGSSSSSDDNNNNSRPSHMRSTGRSSGHRSKPSSVNVVISNLTGDDSRQQHHLVHTPDDDPVSIGYGKVRFVLLVAGSLALFGNYYAFDNPAALNEPLREYMGMDTDTYAYFINLLYAVYSIPNIIMPWIGGYAADRFGHRKLLIVTSLTVALGHLVVCLGLTEKNIGTMYLGRVLFGAGETLAVTQAAITVKYFRGKELAMALGVNLCVLNDILTPIVWKSNGVVVAFWVGFVSCVVSCFSVFALVYVDRYYGGAPQTGGFQRLSVGRREDQHGMQEIARIDGSDSSTDSDSDQLSTALPSTIGKYDPPLQPSSLSQAEGPAHHGYQEDIAMKRLQKKEMLTEDIELEVEYDNGGSLLHTPTLSRSPMGLNKAKARLSWKKILLKLKELVDYNESFWVILLMIFVIIGVMVPFNSIHAGFLQMRWYHGDPQKAAQIMTVPDLLSSVLVLPFGFFVDYFGQKTWLFMITGLMIGIPHLTLGVFSPPSPIPALMALGVASAIGALFTSVIPALVKENQIAQAYGMTSSIINLAFTILPLIVAWLMTIDPTVYTYVEILFACCGFTGFILAIRLKWLDKDGTLDKREVVKRPVVIH</sequence>
<feature type="region of interest" description="Disordered" evidence="25">
    <location>
        <begin position="379"/>
        <end position="398"/>
    </location>
</feature>
<evidence type="ECO:0000256" key="19">
    <source>
        <dbReference type="ARBA" id="ARBA00044919"/>
    </source>
</evidence>
<dbReference type="SUPFAM" id="SSF103473">
    <property type="entry name" value="MFS general substrate transporter"/>
    <property type="match status" value="1"/>
</dbReference>
<feature type="transmembrane region" description="Helical" evidence="26">
    <location>
        <begin position="207"/>
        <end position="230"/>
    </location>
</feature>
<dbReference type="PANTHER" id="PTHR23512">
    <property type="entry name" value="MAJOR FACILITATOR SUPERFAMILY DOMAIN-CONTAINING PROTEIN 1"/>
    <property type="match status" value="1"/>
</dbReference>
<dbReference type="PANTHER" id="PTHR23512:SF3">
    <property type="entry name" value="MAJOR FACILITATOR SUPERFAMILY DOMAIN-CONTAINING PROTEIN 1"/>
    <property type="match status" value="1"/>
</dbReference>
<name>A0A9P6PRG8_9FUNG</name>
<evidence type="ECO:0000256" key="24">
    <source>
        <dbReference type="ARBA" id="ARBA00046376"/>
    </source>
</evidence>
<dbReference type="Pfam" id="PF07690">
    <property type="entry name" value="MFS_1"/>
    <property type="match status" value="2"/>
</dbReference>
<comment type="subunit">
    <text evidence="24">Homodimer. Interacts with lysosomal protein GLMP (via lumenal domain); the interaction starts while both proteins are still in the endoplasmic reticulum and is required for stabilization of MFSD1 in lysosomes but has no direct effect on its targeting to lysosomes or transporter activity.</text>
</comment>
<feature type="transmembrane region" description="Helical" evidence="26">
    <location>
        <begin position="588"/>
        <end position="612"/>
    </location>
</feature>
<dbReference type="InterPro" id="IPR036259">
    <property type="entry name" value="MFS_trans_sf"/>
</dbReference>
<comment type="catalytic activity">
    <reaction evidence="9">
        <text>L-histidyl-glycine(out) = L-histidyl-glycine(in)</text>
        <dbReference type="Rhea" id="RHEA:79395"/>
        <dbReference type="ChEBI" id="CHEBI:229957"/>
    </reaction>
</comment>
<dbReference type="Gene3D" id="1.20.1250.20">
    <property type="entry name" value="MFS general substrate transporter like domains"/>
    <property type="match status" value="2"/>
</dbReference>
<comment type="catalytic activity">
    <reaction evidence="16">
        <text>L-lysyl-L-lysine(out) = L-lysyl-L-lysine(in)</text>
        <dbReference type="Rhea" id="RHEA:79403"/>
        <dbReference type="ChEBI" id="CHEBI:229956"/>
    </reaction>
</comment>
<evidence type="ECO:0000256" key="11">
    <source>
        <dbReference type="ARBA" id="ARBA00044884"/>
    </source>
</evidence>
<feature type="transmembrane region" description="Helical" evidence="26">
    <location>
        <begin position="495"/>
        <end position="513"/>
    </location>
</feature>
<comment type="catalytic activity">
    <reaction evidence="10">
        <text>L-alpha-aminoacyl-L-arginine(out) = L-alpha-aminoacyl-L-arginine(in)</text>
        <dbReference type="Rhea" id="RHEA:79367"/>
        <dbReference type="ChEBI" id="CHEBI:229968"/>
    </reaction>
</comment>
<dbReference type="Proteomes" id="UP000807716">
    <property type="component" value="Unassembled WGS sequence"/>
</dbReference>
<evidence type="ECO:0000256" key="14">
    <source>
        <dbReference type="ARBA" id="ARBA00044898"/>
    </source>
</evidence>
<comment type="catalytic activity">
    <reaction evidence="15">
        <text>L-arginyl-L-alpha-amino acid(out) = L-arginyl-L-alpha-amino acid(in)</text>
        <dbReference type="Rhea" id="RHEA:79371"/>
        <dbReference type="ChEBI" id="CHEBI:84315"/>
    </reaction>
</comment>
<evidence type="ECO:0000256" key="7">
    <source>
        <dbReference type="ARBA" id="ARBA00023228"/>
    </source>
</evidence>
<evidence type="ECO:0000313" key="27">
    <source>
        <dbReference type="EMBL" id="KAG0250522.1"/>
    </source>
</evidence>
<evidence type="ECO:0000256" key="12">
    <source>
        <dbReference type="ARBA" id="ARBA00044891"/>
    </source>
</evidence>
<feature type="transmembrane region" description="Helical" evidence="26">
    <location>
        <begin position="562"/>
        <end position="582"/>
    </location>
</feature>
<keyword evidence="28" id="KW-1185">Reference proteome</keyword>
<evidence type="ECO:0000256" key="21">
    <source>
        <dbReference type="ARBA" id="ARBA00044985"/>
    </source>
</evidence>
<evidence type="ECO:0000256" key="3">
    <source>
        <dbReference type="ARBA" id="ARBA00022448"/>
    </source>
</evidence>
<feature type="transmembrane region" description="Helical" evidence="26">
    <location>
        <begin position="325"/>
        <end position="348"/>
    </location>
</feature>
<comment type="catalytic activity">
    <reaction evidence="14">
        <text>L-aspartyl-L-lysine(out) = L-aspartyl-L-lysine(in)</text>
        <dbReference type="Rhea" id="RHEA:79411"/>
        <dbReference type="ChEBI" id="CHEBI:229953"/>
    </reaction>
</comment>
<comment type="subcellular location">
    <subcellularLocation>
        <location evidence="1">Lysosome membrane</location>
        <topology evidence="1">Multi-pass membrane protein</topology>
    </subcellularLocation>
</comment>
<organism evidence="27 28">
    <name type="scientific">Actinomortierella ambigua</name>
    <dbReference type="NCBI Taxonomy" id="1343610"/>
    <lineage>
        <taxon>Eukaryota</taxon>
        <taxon>Fungi</taxon>
        <taxon>Fungi incertae sedis</taxon>
        <taxon>Mucoromycota</taxon>
        <taxon>Mortierellomycotina</taxon>
        <taxon>Mortierellomycetes</taxon>
        <taxon>Mortierellales</taxon>
        <taxon>Mortierellaceae</taxon>
        <taxon>Actinomortierella</taxon>
    </lineage>
</organism>
<evidence type="ECO:0000256" key="17">
    <source>
        <dbReference type="ARBA" id="ARBA00044903"/>
    </source>
</evidence>
<evidence type="ECO:0000256" key="15">
    <source>
        <dbReference type="ARBA" id="ARBA00044899"/>
    </source>
</evidence>
<evidence type="ECO:0000256" key="26">
    <source>
        <dbReference type="SAM" id="Phobius"/>
    </source>
</evidence>
<reference evidence="27" key="1">
    <citation type="journal article" date="2020" name="Fungal Divers.">
        <title>Resolving the Mortierellaceae phylogeny through synthesis of multi-gene phylogenetics and phylogenomics.</title>
        <authorList>
            <person name="Vandepol N."/>
            <person name="Liber J."/>
            <person name="Desiro A."/>
            <person name="Na H."/>
            <person name="Kennedy M."/>
            <person name="Barry K."/>
            <person name="Grigoriev I.V."/>
            <person name="Miller A.N."/>
            <person name="O'Donnell K."/>
            <person name="Stajich J.E."/>
            <person name="Bonito G."/>
        </authorList>
    </citation>
    <scope>NUCLEOTIDE SEQUENCE</scope>
    <source>
        <strain evidence="27">BC1065</strain>
    </source>
</reference>
<evidence type="ECO:0000256" key="10">
    <source>
        <dbReference type="ARBA" id="ARBA00044881"/>
    </source>
</evidence>
<feature type="transmembrane region" description="Helical" evidence="26">
    <location>
        <begin position="649"/>
        <end position="669"/>
    </location>
</feature>
<evidence type="ECO:0000256" key="8">
    <source>
        <dbReference type="ARBA" id="ARBA00044876"/>
    </source>
</evidence>
<feature type="compositionally biased region" description="Low complexity" evidence="25">
    <location>
        <begin position="97"/>
        <end position="113"/>
    </location>
</feature>
<dbReference type="GO" id="GO:0022857">
    <property type="term" value="F:transmembrane transporter activity"/>
    <property type="evidence" value="ECO:0007669"/>
    <property type="project" value="InterPro"/>
</dbReference>
<evidence type="ECO:0000256" key="20">
    <source>
        <dbReference type="ARBA" id="ARBA00044924"/>
    </source>
</evidence>
<dbReference type="InterPro" id="IPR011701">
    <property type="entry name" value="MFS"/>
</dbReference>
<evidence type="ECO:0000313" key="28">
    <source>
        <dbReference type="Proteomes" id="UP000807716"/>
    </source>
</evidence>
<comment type="similarity">
    <text evidence="2">Belongs to the major facilitator superfamily.</text>
</comment>
<evidence type="ECO:0000256" key="2">
    <source>
        <dbReference type="ARBA" id="ARBA00008335"/>
    </source>
</evidence>
<feature type="transmembrane region" description="Helical" evidence="26">
    <location>
        <begin position="624"/>
        <end position="643"/>
    </location>
</feature>
<comment type="catalytic activity">
    <reaction evidence="20">
        <text>L-lysyl-glycine(out) = L-lysyl-glycine(in)</text>
        <dbReference type="Rhea" id="RHEA:79407"/>
        <dbReference type="ChEBI" id="CHEBI:191202"/>
    </reaction>
</comment>
<feature type="transmembrane region" description="Helical" evidence="26">
    <location>
        <begin position="533"/>
        <end position="555"/>
    </location>
</feature>
<comment type="catalytic activity">
    <reaction evidence="8">
        <text>L-lysyl-L-alanine(out) = L-lysyl-L-alanine(in)</text>
        <dbReference type="Rhea" id="RHEA:79399"/>
        <dbReference type="ChEBI" id="CHEBI:229954"/>
    </reaction>
</comment>
<comment type="catalytic activity">
    <reaction evidence="17">
        <text>L-arginyl-glycine(out) = L-arginyl-glycine(in)</text>
        <dbReference type="Rhea" id="RHEA:79391"/>
        <dbReference type="ChEBI" id="CHEBI:229955"/>
    </reaction>
</comment>
<proteinExistence type="inferred from homology"/>
<feature type="region of interest" description="Disordered" evidence="25">
    <location>
        <begin position="1"/>
        <end position="20"/>
    </location>
</feature>
<accession>A0A9P6PRG8</accession>
<feature type="transmembrane region" description="Helical" evidence="26">
    <location>
        <begin position="242"/>
        <end position="262"/>
    </location>
</feature>
<keyword evidence="3" id="KW-0813">Transport</keyword>
<evidence type="ECO:0000256" key="18">
    <source>
        <dbReference type="ARBA" id="ARBA00044912"/>
    </source>
</evidence>
<comment type="caution">
    <text evidence="27">The sequence shown here is derived from an EMBL/GenBank/DDBJ whole genome shotgun (WGS) entry which is preliminary data.</text>
</comment>
<evidence type="ECO:0000256" key="6">
    <source>
        <dbReference type="ARBA" id="ARBA00023136"/>
    </source>
</evidence>
<dbReference type="AlphaFoldDB" id="A0A9P6PRG8"/>
<comment type="catalytic activity">
    <reaction evidence="19">
        <text>L-alanyl-L-lysine(out) = L-alanyl-L-lysine(in)</text>
        <dbReference type="Rhea" id="RHEA:79415"/>
        <dbReference type="ChEBI" id="CHEBI:192470"/>
    </reaction>
</comment>
<evidence type="ECO:0000256" key="9">
    <source>
        <dbReference type="ARBA" id="ARBA00044878"/>
    </source>
</evidence>
<comment type="catalytic activity">
    <reaction evidence="11">
        <text>L-alpha-aminoacyl-L-histidine(out) = L-alpha-aminoacyl-L-histidine(in)</text>
        <dbReference type="Rhea" id="RHEA:79375"/>
        <dbReference type="ChEBI" id="CHEBI:229967"/>
    </reaction>
</comment>
<evidence type="ECO:0000256" key="16">
    <source>
        <dbReference type="ARBA" id="ARBA00044900"/>
    </source>
</evidence>
<comment type="function">
    <text evidence="23">Lysosomal dipeptide uniporter that selectively exports lysine, arginine or histidine-containing dipeptides with a net positive charge from the lysosome lumen into the cytosol. Could play a role in a specific type of protein O-glycosylation indirectly regulating macrophages migration and tissue invasion. Also essential for liver homeostasis.</text>
</comment>
<dbReference type="InterPro" id="IPR052187">
    <property type="entry name" value="MFSD1"/>
</dbReference>
<feature type="region of interest" description="Disordered" evidence="25">
    <location>
        <begin position="30"/>
        <end position="132"/>
    </location>
</feature>
<evidence type="ECO:0000256" key="1">
    <source>
        <dbReference type="ARBA" id="ARBA00004155"/>
    </source>
</evidence>
<comment type="catalytic activity">
    <reaction evidence="12">
        <text>L-lysyl-L-alpha-amino acid(out) = L-lysyl-L-alpha-amino acid(in)</text>
        <dbReference type="Rhea" id="RHEA:79387"/>
        <dbReference type="ChEBI" id="CHEBI:229965"/>
    </reaction>
</comment>
<feature type="transmembrane region" description="Helical" evidence="26">
    <location>
        <begin position="274"/>
        <end position="294"/>
    </location>
</feature>
<feature type="transmembrane region" description="Helical" evidence="26">
    <location>
        <begin position="170"/>
        <end position="187"/>
    </location>
</feature>